<keyword evidence="2" id="KW-0805">Transcription regulation</keyword>
<feature type="domain" description="RNA polymerase sigma-70 region 2" evidence="6">
    <location>
        <begin position="7"/>
        <end position="74"/>
    </location>
</feature>
<dbReference type="InterPro" id="IPR014284">
    <property type="entry name" value="RNA_pol_sigma-70_dom"/>
</dbReference>
<keyword evidence="3" id="KW-0731">Sigma factor</keyword>
<dbReference type="EMBL" id="DVFO01000030">
    <property type="protein sequence ID" value="HIQ60575.1"/>
    <property type="molecule type" value="Genomic_DNA"/>
</dbReference>
<dbReference type="Gene3D" id="1.10.1740.10">
    <property type="match status" value="1"/>
</dbReference>
<dbReference type="Proteomes" id="UP000886879">
    <property type="component" value="Unassembled WGS sequence"/>
</dbReference>
<proteinExistence type="inferred from homology"/>
<evidence type="ECO:0000313" key="9">
    <source>
        <dbReference type="Proteomes" id="UP000886879"/>
    </source>
</evidence>
<dbReference type="Pfam" id="PF08281">
    <property type="entry name" value="Sigma70_r4_2"/>
    <property type="match status" value="1"/>
</dbReference>
<dbReference type="GO" id="GO:0003677">
    <property type="term" value="F:DNA binding"/>
    <property type="evidence" value="ECO:0007669"/>
    <property type="project" value="UniProtKB-KW"/>
</dbReference>
<keyword evidence="4" id="KW-0238">DNA-binding</keyword>
<dbReference type="SUPFAM" id="SSF88946">
    <property type="entry name" value="Sigma2 domain of RNA polymerase sigma factors"/>
    <property type="match status" value="1"/>
</dbReference>
<dbReference type="CDD" id="cd06171">
    <property type="entry name" value="Sigma70_r4"/>
    <property type="match status" value="1"/>
</dbReference>
<dbReference type="InterPro" id="IPR013249">
    <property type="entry name" value="RNA_pol_sigma70_r4_t2"/>
</dbReference>
<dbReference type="PANTHER" id="PTHR43133:SF8">
    <property type="entry name" value="RNA POLYMERASE SIGMA FACTOR HI_1459-RELATED"/>
    <property type="match status" value="1"/>
</dbReference>
<evidence type="ECO:0000259" key="7">
    <source>
        <dbReference type="Pfam" id="PF08281"/>
    </source>
</evidence>
<dbReference type="InterPro" id="IPR013325">
    <property type="entry name" value="RNA_pol_sigma_r2"/>
</dbReference>
<dbReference type="SUPFAM" id="SSF88659">
    <property type="entry name" value="Sigma3 and sigma4 domains of RNA polymerase sigma factors"/>
    <property type="match status" value="1"/>
</dbReference>
<dbReference type="InterPro" id="IPR039425">
    <property type="entry name" value="RNA_pol_sigma-70-like"/>
</dbReference>
<name>A0A9D1CGE5_9FIRM</name>
<feature type="domain" description="RNA polymerase sigma factor 70 region 4 type 2" evidence="7">
    <location>
        <begin position="102"/>
        <end position="154"/>
    </location>
</feature>
<comment type="similarity">
    <text evidence="1">Belongs to the sigma-70 factor family. ECF subfamily.</text>
</comment>
<evidence type="ECO:0000256" key="3">
    <source>
        <dbReference type="ARBA" id="ARBA00023082"/>
    </source>
</evidence>
<dbReference type="PANTHER" id="PTHR43133">
    <property type="entry name" value="RNA POLYMERASE ECF-TYPE SIGMA FACTO"/>
    <property type="match status" value="1"/>
</dbReference>
<evidence type="ECO:0000313" key="8">
    <source>
        <dbReference type="EMBL" id="HIQ60575.1"/>
    </source>
</evidence>
<comment type="caution">
    <text evidence="8">The sequence shown here is derived from an EMBL/GenBank/DDBJ whole genome shotgun (WGS) entry which is preliminary data.</text>
</comment>
<dbReference type="NCBIfam" id="TIGR02937">
    <property type="entry name" value="sigma70-ECF"/>
    <property type="match status" value="1"/>
</dbReference>
<dbReference type="Pfam" id="PF04542">
    <property type="entry name" value="Sigma70_r2"/>
    <property type="match status" value="1"/>
</dbReference>
<dbReference type="GO" id="GO:0006352">
    <property type="term" value="P:DNA-templated transcription initiation"/>
    <property type="evidence" value="ECO:0007669"/>
    <property type="project" value="InterPro"/>
</dbReference>
<gene>
    <name evidence="8" type="ORF">IAD31_03145</name>
</gene>
<dbReference type="GO" id="GO:0016987">
    <property type="term" value="F:sigma factor activity"/>
    <property type="evidence" value="ECO:0007669"/>
    <property type="project" value="UniProtKB-KW"/>
</dbReference>
<keyword evidence="5" id="KW-0804">Transcription</keyword>
<dbReference type="Gene3D" id="1.10.10.10">
    <property type="entry name" value="Winged helix-like DNA-binding domain superfamily/Winged helix DNA-binding domain"/>
    <property type="match status" value="1"/>
</dbReference>
<organism evidence="8 9">
    <name type="scientific">Candidatus Enterenecus faecium</name>
    <dbReference type="NCBI Taxonomy" id="2840780"/>
    <lineage>
        <taxon>Bacteria</taxon>
        <taxon>Bacillati</taxon>
        <taxon>Bacillota</taxon>
        <taxon>Clostridia</taxon>
        <taxon>Eubacteriales</taxon>
        <taxon>Candidatus Enterenecus</taxon>
    </lineage>
</organism>
<dbReference type="InterPro" id="IPR036388">
    <property type="entry name" value="WH-like_DNA-bd_sf"/>
</dbReference>
<accession>A0A9D1CGE5</accession>
<evidence type="ECO:0000256" key="2">
    <source>
        <dbReference type="ARBA" id="ARBA00023015"/>
    </source>
</evidence>
<dbReference type="AlphaFoldDB" id="A0A9D1CGE5"/>
<dbReference type="InterPro" id="IPR007627">
    <property type="entry name" value="RNA_pol_sigma70_r2"/>
</dbReference>
<reference evidence="8" key="1">
    <citation type="submission" date="2020-10" db="EMBL/GenBank/DDBJ databases">
        <authorList>
            <person name="Gilroy R."/>
        </authorList>
    </citation>
    <scope>NUCLEOTIDE SEQUENCE</scope>
    <source>
        <strain evidence="8">ChiGjej2B2-12916</strain>
    </source>
</reference>
<evidence type="ECO:0000259" key="6">
    <source>
        <dbReference type="Pfam" id="PF04542"/>
    </source>
</evidence>
<sequence>MADFERIYTDHFPSVYKYIFSLCRNPAIAEEVTQEAFYKAMMHMDQFDGTCQLYVWLCQIAKNTYFTYHQKQKRQVSEEAADLSQEVAPDFERDLMDQETARRLHVLLHQLPEPYKEVFSLRVFGELPFAQIGELFGKTDSWARVIFYRAKTKLRRDFNENTV</sequence>
<evidence type="ECO:0000256" key="4">
    <source>
        <dbReference type="ARBA" id="ARBA00023125"/>
    </source>
</evidence>
<dbReference type="InterPro" id="IPR013324">
    <property type="entry name" value="RNA_pol_sigma_r3/r4-like"/>
</dbReference>
<evidence type="ECO:0000256" key="1">
    <source>
        <dbReference type="ARBA" id="ARBA00010641"/>
    </source>
</evidence>
<protein>
    <submittedName>
        <fullName evidence="8">Sigma-70 family RNA polymerase sigma factor</fullName>
    </submittedName>
</protein>
<reference evidence="8" key="2">
    <citation type="journal article" date="2021" name="PeerJ">
        <title>Extensive microbial diversity within the chicken gut microbiome revealed by metagenomics and culture.</title>
        <authorList>
            <person name="Gilroy R."/>
            <person name="Ravi A."/>
            <person name="Getino M."/>
            <person name="Pursley I."/>
            <person name="Horton D.L."/>
            <person name="Alikhan N.F."/>
            <person name="Baker D."/>
            <person name="Gharbi K."/>
            <person name="Hall N."/>
            <person name="Watson M."/>
            <person name="Adriaenssens E.M."/>
            <person name="Foster-Nyarko E."/>
            <person name="Jarju S."/>
            <person name="Secka A."/>
            <person name="Antonio M."/>
            <person name="Oren A."/>
            <person name="Chaudhuri R.R."/>
            <person name="La Ragione R."/>
            <person name="Hildebrand F."/>
            <person name="Pallen M.J."/>
        </authorList>
    </citation>
    <scope>NUCLEOTIDE SEQUENCE</scope>
    <source>
        <strain evidence="8">ChiGjej2B2-12916</strain>
    </source>
</reference>
<evidence type="ECO:0000256" key="5">
    <source>
        <dbReference type="ARBA" id="ARBA00023163"/>
    </source>
</evidence>